<dbReference type="Proteomes" id="UP000198381">
    <property type="component" value="Unassembled WGS sequence"/>
</dbReference>
<proteinExistence type="predicted"/>
<evidence type="ECO:0000313" key="2">
    <source>
        <dbReference type="Proteomes" id="UP000198381"/>
    </source>
</evidence>
<keyword evidence="2" id="KW-1185">Reference proteome</keyword>
<accession>A0ABX4CSG7</accession>
<gene>
    <name evidence="1" type="ORF">B0A81_13465</name>
</gene>
<name>A0ABX4CSG7_9FLAO</name>
<reference evidence="1 2" key="1">
    <citation type="submission" date="2016-11" db="EMBL/GenBank/DDBJ databases">
        <title>Whole genomes of Flavobacteriaceae.</title>
        <authorList>
            <person name="Stine C."/>
            <person name="Li C."/>
            <person name="Tadesse D."/>
        </authorList>
    </citation>
    <scope>NUCLEOTIDE SEQUENCE [LARGE SCALE GENOMIC DNA]</scope>
    <source>
        <strain evidence="1 2">CCUG 60112</strain>
    </source>
</reference>
<evidence type="ECO:0000313" key="1">
    <source>
        <dbReference type="EMBL" id="OXB06322.1"/>
    </source>
</evidence>
<organism evidence="1 2">
    <name type="scientific">Flavobacterium plurextorum</name>
    <dbReference type="NCBI Taxonomy" id="1114867"/>
    <lineage>
        <taxon>Bacteria</taxon>
        <taxon>Pseudomonadati</taxon>
        <taxon>Bacteroidota</taxon>
        <taxon>Flavobacteriia</taxon>
        <taxon>Flavobacteriales</taxon>
        <taxon>Flavobacteriaceae</taxon>
        <taxon>Flavobacterium</taxon>
    </lineage>
</organism>
<sequence length="68" mass="8220">MKLKKIFSPIKNPHWLSIDENNLNTFYVIVLTHRNIDFVILKKAFHLFKTRINRYVKEISFFLSSFCT</sequence>
<protein>
    <recommendedName>
        <fullName evidence="3">Transposase</fullName>
    </recommendedName>
</protein>
<evidence type="ECO:0008006" key="3">
    <source>
        <dbReference type="Google" id="ProtNLM"/>
    </source>
</evidence>
<comment type="caution">
    <text evidence="1">The sequence shown here is derived from an EMBL/GenBank/DDBJ whole genome shotgun (WGS) entry which is preliminary data.</text>
</comment>
<dbReference type="EMBL" id="MUHD01000026">
    <property type="protein sequence ID" value="OXB06322.1"/>
    <property type="molecule type" value="Genomic_DNA"/>
</dbReference>